<dbReference type="PANTHER" id="PTHR33339:SF1">
    <property type="entry name" value="LYSM DOMAIN-CONTAINING PROTEIN"/>
    <property type="match status" value="1"/>
</dbReference>
<evidence type="ECO:0000259" key="3">
    <source>
        <dbReference type="Pfam" id="PF25278"/>
    </source>
</evidence>
<feature type="signal peptide" evidence="2">
    <location>
        <begin position="1"/>
        <end position="17"/>
    </location>
</feature>
<feature type="domain" description="DUF7872" evidence="3">
    <location>
        <begin position="211"/>
        <end position="410"/>
    </location>
</feature>
<sequence>MRLALIFTLALTGSAVALPQAKAPPKASPAPEVTTPAKAAPAAPAAKPEDLTAGCASDPLSPDTWTKLKINDVLTAAAAKVTGTSNTVQELAGTFGAPNFFCGLDSFCNAGQPCTPVEVPDWYILVAAQNWNSYMNSLNTAITFASSILSLQLPAISNDFITQPRDDVTPLNNILTMFATILGSIPVTGDIKTVVTGGTQAVRFIAGMTKPPAQPDKFLSWSGIASSLGDVVKAYQASVSKALTATLNAPLLDKDAGLATILADGEFLGARQNVTEQDVSGRVLDALTVYAVGLALTSQRVFVSRTIGLDSCDEDAAGASVSACTGPDDNGFLTQNLILRADGDKALPATDIVDKLANKYGIDKQQFLLDVAKCFDDNGKVQLFNPFVDTAIPVDKKTPCLFNLPVCDMGPGGGQGIVDFCRGKGLNL</sequence>
<evidence type="ECO:0000256" key="1">
    <source>
        <dbReference type="SAM" id="MobiDB-lite"/>
    </source>
</evidence>
<reference evidence="4 5" key="1">
    <citation type="journal article" date="2019" name="Mol. Biol. Evol.">
        <title>Blast fungal genomes show frequent chromosomal changes, gene gains and losses, and effector gene turnover.</title>
        <authorList>
            <person name="Gomez Luciano L.B."/>
            <person name="Jason Tsai I."/>
            <person name="Chuma I."/>
            <person name="Tosa Y."/>
            <person name="Chen Y.H."/>
            <person name="Li J.Y."/>
            <person name="Li M.Y."/>
            <person name="Jade Lu M.Y."/>
            <person name="Nakayashiki H."/>
            <person name="Li W.H."/>
        </authorList>
    </citation>
    <scope>NUCLEOTIDE SEQUENCE [LARGE SCALE GENOMIC DNA]</scope>
    <source>
        <strain evidence="4">MZ5-1-6</strain>
    </source>
</reference>
<name>A0A4P7NEL5_PYROR</name>
<keyword evidence="2" id="KW-0732">Signal</keyword>
<dbReference type="Proteomes" id="UP000294847">
    <property type="component" value="Chromosome 4"/>
</dbReference>
<proteinExistence type="predicted"/>
<dbReference type="InterPro" id="IPR057194">
    <property type="entry name" value="DUF7872"/>
</dbReference>
<organism evidence="4 5">
    <name type="scientific">Pyricularia oryzae</name>
    <name type="common">Rice blast fungus</name>
    <name type="synonym">Magnaporthe oryzae</name>
    <dbReference type="NCBI Taxonomy" id="318829"/>
    <lineage>
        <taxon>Eukaryota</taxon>
        <taxon>Fungi</taxon>
        <taxon>Dikarya</taxon>
        <taxon>Ascomycota</taxon>
        <taxon>Pezizomycotina</taxon>
        <taxon>Sordariomycetes</taxon>
        <taxon>Sordariomycetidae</taxon>
        <taxon>Magnaporthales</taxon>
        <taxon>Pyriculariaceae</taxon>
        <taxon>Pyricularia</taxon>
    </lineage>
</organism>
<evidence type="ECO:0000313" key="4">
    <source>
        <dbReference type="EMBL" id="QBZ60243.1"/>
    </source>
</evidence>
<evidence type="ECO:0000256" key="2">
    <source>
        <dbReference type="SAM" id="SignalP"/>
    </source>
</evidence>
<dbReference type="Pfam" id="PF25278">
    <property type="entry name" value="DUF7872"/>
    <property type="match status" value="1"/>
</dbReference>
<protein>
    <recommendedName>
        <fullName evidence="3">DUF7872 domain-containing protein</fullName>
    </recommendedName>
</protein>
<accession>A0A4P7NEL5</accession>
<feature type="region of interest" description="Disordered" evidence="1">
    <location>
        <begin position="20"/>
        <end position="54"/>
    </location>
</feature>
<feature type="chain" id="PRO_5021008232" description="DUF7872 domain-containing protein" evidence="2">
    <location>
        <begin position="18"/>
        <end position="428"/>
    </location>
</feature>
<gene>
    <name evidence="4" type="ORF">PoMZ_07182</name>
</gene>
<dbReference type="EMBL" id="CP034207">
    <property type="protein sequence ID" value="QBZ60243.1"/>
    <property type="molecule type" value="Genomic_DNA"/>
</dbReference>
<dbReference type="AlphaFoldDB" id="A0A4P7NEL5"/>
<evidence type="ECO:0000313" key="5">
    <source>
        <dbReference type="Proteomes" id="UP000294847"/>
    </source>
</evidence>
<feature type="compositionally biased region" description="Low complexity" evidence="1">
    <location>
        <begin position="20"/>
        <end position="46"/>
    </location>
</feature>
<dbReference type="PANTHER" id="PTHR33339">
    <property type="entry name" value="LYSM DOMAIN-CONTAINING PROTEIN"/>
    <property type="match status" value="1"/>
</dbReference>